<organism evidence="18">
    <name type="scientific">Oppiella nova</name>
    <dbReference type="NCBI Taxonomy" id="334625"/>
    <lineage>
        <taxon>Eukaryota</taxon>
        <taxon>Metazoa</taxon>
        <taxon>Ecdysozoa</taxon>
        <taxon>Arthropoda</taxon>
        <taxon>Chelicerata</taxon>
        <taxon>Arachnida</taxon>
        <taxon>Acari</taxon>
        <taxon>Acariformes</taxon>
        <taxon>Sarcoptiformes</taxon>
        <taxon>Oribatida</taxon>
        <taxon>Brachypylina</taxon>
        <taxon>Oppioidea</taxon>
        <taxon>Oppiidae</taxon>
        <taxon>Oppiella</taxon>
    </lineage>
</organism>
<dbReference type="SMART" id="SM00297">
    <property type="entry name" value="BROMO"/>
    <property type="match status" value="1"/>
</dbReference>
<feature type="region of interest" description="Disordered" evidence="13">
    <location>
        <begin position="41"/>
        <end position="69"/>
    </location>
</feature>
<dbReference type="Gene3D" id="1.20.920.10">
    <property type="entry name" value="Bromodomain-like"/>
    <property type="match status" value="1"/>
</dbReference>
<dbReference type="SUPFAM" id="SSF47370">
    <property type="entry name" value="Bromodomain"/>
    <property type="match status" value="1"/>
</dbReference>
<dbReference type="Gene3D" id="2.30.30.140">
    <property type="match status" value="1"/>
</dbReference>
<keyword evidence="8 10" id="KW-0103">Bromodomain</keyword>
<dbReference type="EMBL" id="CAJPVJ010000027">
    <property type="protein sequence ID" value="CAG2158885.1"/>
    <property type="molecule type" value="Genomic_DNA"/>
</dbReference>
<feature type="coiled-coil region" evidence="12">
    <location>
        <begin position="495"/>
        <end position="522"/>
    </location>
</feature>
<evidence type="ECO:0000256" key="2">
    <source>
        <dbReference type="ARBA" id="ARBA00022553"/>
    </source>
</evidence>
<dbReference type="Pfam" id="PF13832">
    <property type="entry name" value="zf-HC5HC2H_2"/>
    <property type="match status" value="1"/>
</dbReference>
<feature type="domain" description="PWWP" evidence="16">
    <location>
        <begin position="1162"/>
        <end position="1239"/>
    </location>
</feature>
<dbReference type="GO" id="GO:0005634">
    <property type="term" value="C:nucleus"/>
    <property type="evidence" value="ECO:0007669"/>
    <property type="project" value="UniProtKB-SubCell"/>
</dbReference>
<dbReference type="PROSITE" id="PS50812">
    <property type="entry name" value="PWWP"/>
    <property type="match status" value="1"/>
</dbReference>
<feature type="compositionally biased region" description="Low complexity" evidence="13">
    <location>
        <begin position="853"/>
        <end position="866"/>
    </location>
</feature>
<evidence type="ECO:0000259" key="14">
    <source>
        <dbReference type="PROSITE" id="PS50014"/>
    </source>
</evidence>
<dbReference type="InterPro" id="IPR050701">
    <property type="entry name" value="Histone_Mod_Regulator"/>
</dbReference>
<evidence type="ECO:0000256" key="13">
    <source>
        <dbReference type="SAM" id="MobiDB-lite"/>
    </source>
</evidence>
<dbReference type="Pfam" id="PF13831">
    <property type="entry name" value="PHD_2"/>
    <property type="match status" value="1"/>
</dbReference>
<accession>A0A7R9L8S4</accession>
<keyword evidence="3" id="KW-0479">Metal-binding</keyword>
<dbReference type="InterPro" id="IPR019542">
    <property type="entry name" value="Enhancer_polycomb-like_N"/>
</dbReference>
<dbReference type="FunFam" id="3.30.40.10:FF:000008">
    <property type="entry name" value="Bromodomain containing 1, isoform CRA_a"/>
    <property type="match status" value="1"/>
</dbReference>
<keyword evidence="7" id="KW-0007">Acetylation</keyword>
<dbReference type="InterPro" id="IPR000313">
    <property type="entry name" value="PWWP_dom"/>
</dbReference>
<feature type="coiled-coil region" evidence="12">
    <location>
        <begin position="595"/>
        <end position="638"/>
    </location>
</feature>
<feature type="compositionally biased region" description="Basic residues" evidence="13">
    <location>
        <begin position="159"/>
        <end position="172"/>
    </location>
</feature>
<dbReference type="Pfam" id="PF10513">
    <property type="entry name" value="EPL1"/>
    <property type="match status" value="1"/>
</dbReference>
<dbReference type="CDD" id="cd05839">
    <property type="entry name" value="PWWP_BRPF"/>
    <property type="match status" value="1"/>
</dbReference>
<dbReference type="OrthoDB" id="20839at2759"/>
<dbReference type="SMART" id="SM00293">
    <property type="entry name" value="PWWP"/>
    <property type="match status" value="1"/>
</dbReference>
<feature type="domain" description="Bromo" evidence="14">
    <location>
        <begin position="659"/>
        <end position="729"/>
    </location>
</feature>
<dbReference type="GO" id="GO:0006357">
    <property type="term" value="P:regulation of transcription by RNA polymerase II"/>
    <property type="evidence" value="ECO:0007669"/>
    <property type="project" value="TreeGrafter"/>
</dbReference>
<evidence type="ECO:0000313" key="18">
    <source>
        <dbReference type="EMBL" id="CAD7636847.1"/>
    </source>
</evidence>
<proteinExistence type="predicted"/>
<dbReference type="InterPro" id="IPR001487">
    <property type="entry name" value="Bromodomain"/>
</dbReference>
<sequence length="1278" mass="143651">MRHEETTDYEIISESVVKCHLYHNLKLTFSKDSLLLTEQTADDSPAKKRGQWHHRSSGRSPSPPDFLKSNNREALTYAEAQKLVEVDIDGKVHRININEPLDIVNVSAGADGSPLNGSVLSLNDTNNSINDSIVSKHKKNSSDCQSTPQTNGTTAGKTKTGKGKNRSGKCGKGRKDMASKHTTPLAAKTTTSLVLKLPEPSFRVIEGYEPPNAKLRTSSYYRYIEKTIDDIDEEVEYDMDEEDTAWLELVNKKRRADRLPEVPADTFELLMDRLEKESYFQSQNSGKEVGPAIDEDAVCCICNDGECQNSNAILFCDMCNLAVHQECYGVPYIPEGQWLCRRCLQSPSRAVDCVLCPNKGGAFKQTDDNRWSHVVCALWIPEVCFANTVFLEPIDSIGNIPSARWKLSCYICKQRGVGACIQCHKANCYVAFHVTCAQQAGLYMKMEAVKEMTSGGLVTNVKKAAYCDAHTPTDENGTVLSGVYSSGEEDSRLDNQRVKQTKAKFKEKMKKARKILAEKRSAIPQVSVPTIPLERLTKIAAMVSIPKRNQFLQRLLGYWTLKRQSRNGVPLLRRLQISHNSLRKDCHKDGDDEHVIKIREQLKTANRLRQDLERVRLLVELIRKREKLKREYLRTRQSTVEYQLNPFKLFLLNVLTRLEEKDANKYFAEPVSVEDVPDYLDFIRTPMDFSTMRAKIHRNEYISFDSFVTDFRLIINNCTEYNTKETVWHKAALKLSDHTDNLLKEAKKLSDVYNTRTGLHSRPTDNEIQISSHVSSSSQSERKQLEDRLKELEQSLSKAKSQKSGGSRTKRVRSLTAEIANIRDKIESTNSGRALNTSSNPLSASAFQTNSCLNSSVNSNNRNSSSNKRKQKGSSKSKITNNSVDSDSDETDICENNANLKHLIDKIEGRKTYNSVSASINSTEIEGFMKSNNNSPNKQNSVTNPKESPPKRPKNKTKNDKSMNSKMNNKNESTKTSSRNNKKKVNGSSLGSALSPNSLSSNSPAINLGKLVPEKSSRKKGQNSKLVNSKGLAVDASTLTPTNMFTETAESFAREQAIRGESRGGLSLQYRLSSVSVSRSRSRFCRPRCPWRVSVSRESSNPSSGTSSRVSGRTKKESPRSTIPYIKCCVSHSQIVSHLGPRSRSSRSDISAIENHKIPLQPNDLVWAKCQGYPWYPALIVDPQLPDYPNGNGPPVPPNDVLALGKKEDKHNQYLVSFFDQKRTWQWLPRNKLEPLGIENNTDQQKLNESRKASEKKAVNKAYTKALDFFAQIRKDIN</sequence>
<feature type="compositionally biased region" description="Low complexity" evidence="13">
    <location>
        <begin position="964"/>
        <end position="979"/>
    </location>
</feature>
<dbReference type="EMBL" id="OC914852">
    <property type="protein sequence ID" value="CAD7636847.1"/>
    <property type="molecule type" value="Genomic_DNA"/>
</dbReference>
<evidence type="ECO:0000259" key="16">
    <source>
        <dbReference type="PROSITE" id="PS50812"/>
    </source>
</evidence>
<evidence type="ECO:0000256" key="5">
    <source>
        <dbReference type="ARBA" id="ARBA00022771"/>
    </source>
</evidence>
<feature type="region of interest" description="Disordered" evidence="13">
    <location>
        <begin position="756"/>
        <end position="816"/>
    </location>
</feature>
<dbReference type="InterPro" id="IPR034732">
    <property type="entry name" value="EPHD"/>
</dbReference>
<evidence type="ECO:0000256" key="8">
    <source>
        <dbReference type="ARBA" id="ARBA00023117"/>
    </source>
</evidence>
<evidence type="ECO:0000256" key="12">
    <source>
        <dbReference type="SAM" id="Coils"/>
    </source>
</evidence>
<feature type="region of interest" description="Disordered" evidence="13">
    <location>
        <begin position="927"/>
        <end position="1028"/>
    </location>
</feature>
<dbReference type="Pfam" id="PF00439">
    <property type="entry name" value="Bromodomain"/>
    <property type="match status" value="1"/>
</dbReference>
<dbReference type="CDD" id="cd15670">
    <property type="entry name" value="ePHD_BRPF"/>
    <property type="match status" value="1"/>
</dbReference>
<keyword evidence="12" id="KW-0175">Coiled coil</keyword>
<dbReference type="PANTHER" id="PTHR13793:SF107">
    <property type="entry name" value="BROMODOMAIN-CONTAINING PROTEIN HOMOLOG"/>
    <property type="match status" value="1"/>
</dbReference>
<feature type="region of interest" description="Disordered" evidence="13">
    <location>
        <begin position="853"/>
        <end position="891"/>
    </location>
</feature>
<reference evidence="18" key="1">
    <citation type="submission" date="2020-11" db="EMBL/GenBank/DDBJ databases">
        <authorList>
            <person name="Tran Van P."/>
        </authorList>
    </citation>
    <scope>NUCLEOTIDE SEQUENCE</scope>
</reference>
<dbReference type="Pfam" id="PF00855">
    <property type="entry name" value="PWWP"/>
    <property type="match status" value="1"/>
</dbReference>
<dbReference type="PROSITE" id="PS51805">
    <property type="entry name" value="EPHD"/>
    <property type="match status" value="1"/>
</dbReference>
<feature type="compositionally biased region" description="Low complexity" evidence="13">
    <location>
        <begin position="986"/>
        <end position="1005"/>
    </location>
</feature>
<keyword evidence="5 11" id="KW-0863">Zinc-finger</keyword>
<feature type="domain" description="PHD-type" evidence="15">
    <location>
        <begin position="296"/>
        <end position="346"/>
    </location>
</feature>
<feature type="compositionally biased region" description="Basic and acidic residues" evidence="13">
    <location>
        <begin position="780"/>
        <end position="793"/>
    </location>
</feature>
<evidence type="ECO:0000259" key="15">
    <source>
        <dbReference type="PROSITE" id="PS50016"/>
    </source>
</evidence>
<dbReference type="FunFam" id="2.30.30.140:FF:000008">
    <property type="entry name" value="Bromodomain containing 1, isoform CRA_b"/>
    <property type="match status" value="1"/>
</dbReference>
<evidence type="ECO:0000256" key="1">
    <source>
        <dbReference type="ARBA" id="ARBA00004123"/>
    </source>
</evidence>
<feature type="domain" description="PHD-type" evidence="17">
    <location>
        <begin position="350"/>
        <end position="471"/>
    </location>
</feature>
<dbReference type="InterPro" id="IPR011011">
    <property type="entry name" value="Znf_FYVE_PHD"/>
</dbReference>
<evidence type="ECO:0000256" key="4">
    <source>
        <dbReference type="ARBA" id="ARBA00022737"/>
    </source>
</evidence>
<feature type="region of interest" description="Disordered" evidence="13">
    <location>
        <begin position="131"/>
        <end position="183"/>
    </location>
</feature>
<keyword evidence="9" id="KW-0539">Nucleus</keyword>
<evidence type="ECO:0000256" key="9">
    <source>
        <dbReference type="ARBA" id="ARBA00023242"/>
    </source>
</evidence>
<dbReference type="PROSITE" id="PS50016">
    <property type="entry name" value="ZF_PHD_2"/>
    <property type="match status" value="1"/>
</dbReference>
<dbReference type="PROSITE" id="PS01359">
    <property type="entry name" value="ZF_PHD_1"/>
    <property type="match status" value="1"/>
</dbReference>
<dbReference type="InterPro" id="IPR001965">
    <property type="entry name" value="Znf_PHD"/>
</dbReference>
<dbReference type="PROSITE" id="PS00633">
    <property type="entry name" value="BROMODOMAIN_1"/>
    <property type="match status" value="1"/>
</dbReference>
<keyword evidence="6" id="KW-0862">Zinc</keyword>
<dbReference type="FunFam" id="3.30.40.10:FF:000007">
    <property type="entry name" value="Bromodomain containing 1, isoform CRA_b"/>
    <property type="match status" value="1"/>
</dbReference>
<dbReference type="SUPFAM" id="SSF57903">
    <property type="entry name" value="FYVE/PHD zinc finger"/>
    <property type="match status" value="1"/>
</dbReference>
<comment type="subcellular location">
    <subcellularLocation>
        <location evidence="1">Nucleus</location>
    </subcellularLocation>
</comment>
<evidence type="ECO:0000256" key="11">
    <source>
        <dbReference type="PROSITE-ProRule" id="PRU00146"/>
    </source>
</evidence>
<dbReference type="Gene3D" id="3.30.40.10">
    <property type="entry name" value="Zinc/RING finger domain, C3HC4 (zinc finger)"/>
    <property type="match status" value="2"/>
</dbReference>
<evidence type="ECO:0000256" key="7">
    <source>
        <dbReference type="ARBA" id="ARBA00022990"/>
    </source>
</evidence>
<dbReference type="Proteomes" id="UP000728032">
    <property type="component" value="Unassembled WGS sequence"/>
</dbReference>
<dbReference type="InterPro" id="IPR013083">
    <property type="entry name" value="Znf_RING/FYVE/PHD"/>
</dbReference>
<evidence type="ECO:0000256" key="10">
    <source>
        <dbReference type="PROSITE-ProRule" id="PRU00035"/>
    </source>
</evidence>
<evidence type="ECO:0000256" key="6">
    <source>
        <dbReference type="ARBA" id="ARBA00022833"/>
    </source>
</evidence>
<dbReference type="InterPro" id="IPR036427">
    <property type="entry name" value="Bromodomain-like_sf"/>
</dbReference>
<dbReference type="PANTHER" id="PTHR13793">
    <property type="entry name" value="PHD FINGER PROTEINS"/>
    <property type="match status" value="1"/>
</dbReference>
<dbReference type="GO" id="GO:0008270">
    <property type="term" value="F:zinc ion binding"/>
    <property type="evidence" value="ECO:0007669"/>
    <property type="project" value="UniProtKB-KW"/>
</dbReference>
<evidence type="ECO:0000259" key="17">
    <source>
        <dbReference type="PROSITE" id="PS51805"/>
    </source>
</evidence>
<dbReference type="AlphaFoldDB" id="A0A7R9L8S4"/>
<dbReference type="InterPro" id="IPR019786">
    <property type="entry name" value="Zinc_finger_PHD-type_CS"/>
</dbReference>
<keyword evidence="2" id="KW-0597">Phosphoprotein</keyword>
<feature type="compositionally biased region" description="Low complexity" evidence="13">
    <location>
        <begin position="931"/>
        <end position="944"/>
    </location>
</feature>
<evidence type="ECO:0008006" key="20">
    <source>
        <dbReference type="Google" id="ProtNLM"/>
    </source>
</evidence>
<evidence type="ECO:0000256" key="3">
    <source>
        <dbReference type="ARBA" id="ARBA00022723"/>
    </source>
</evidence>
<dbReference type="InterPro" id="IPR018359">
    <property type="entry name" value="Bromodomain_CS"/>
</dbReference>
<keyword evidence="4" id="KW-0677">Repeat</keyword>
<dbReference type="CDD" id="cd15572">
    <property type="entry name" value="PHD_BRPF"/>
    <property type="match status" value="1"/>
</dbReference>
<protein>
    <recommendedName>
        <fullName evidence="20">Peregrin</fullName>
    </recommendedName>
</protein>
<dbReference type="InterPro" id="IPR019787">
    <property type="entry name" value="Znf_PHD-finger"/>
</dbReference>
<feature type="compositionally biased region" description="Basic residues" evidence="13">
    <location>
        <begin position="47"/>
        <end position="57"/>
    </location>
</feature>
<keyword evidence="19" id="KW-1185">Reference proteome</keyword>
<evidence type="ECO:0000313" key="19">
    <source>
        <dbReference type="Proteomes" id="UP000728032"/>
    </source>
</evidence>
<feature type="region of interest" description="Disordered" evidence="13">
    <location>
        <begin position="1094"/>
        <end position="1120"/>
    </location>
</feature>
<feature type="compositionally biased region" description="Polar residues" evidence="13">
    <location>
        <begin position="794"/>
        <end position="807"/>
    </location>
</feature>
<dbReference type="SMART" id="SM00249">
    <property type="entry name" value="PHD"/>
    <property type="match status" value="2"/>
</dbReference>
<feature type="compositionally biased region" description="Low complexity" evidence="13">
    <location>
        <begin position="1094"/>
        <end position="1111"/>
    </location>
</feature>
<dbReference type="SUPFAM" id="SSF63748">
    <property type="entry name" value="Tudor/PWWP/MBT"/>
    <property type="match status" value="1"/>
</dbReference>
<name>A0A7R9L8S4_9ACAR</name>
<dbReference type="PRINTS" id="PR00503">
    <property type="entry name" value="BROMODOMAIN"/>
</dbReference>
<dbReference type="PROSITE" id="PS50014">
    <property type="entry name" value="BROMODOMAIN_2"/>
    <property type="match status" value="1"/>
</dbReference>
<gene>
    <name evidence="18" type="ORF">ONB1V03_LOCUS456</name>
</gene>